<protein>
    <recommendedName>
        <fullName evidence="2">Anti-CBASS protein Acb1-like N-terminal domain-containing protein</fullName>
    </recommendedName>
</protein>
<comment type="caution">
    <text evidence="3">The sequence shown here is derived from an EMBL/GenBank/DDBJ whole genome shotgun (WGS) entry which is preliminary data.</text>
</comment>
<dbReference type="Pfam" id="PF06381">
    <property type="entry name" value="Phage_portal_3"/>
    <property type="match status" value="1"/>
</dbReference>
<dbReference type="EMBL" id="LQRA01000052">
    <property type="protein sequence ID" value="KZE79303.1"/>
    <property type="molecule type" value="Genomic_DNA"/>
</dbReference>
<feature type="region of interest" description="Disordered" evidence="1">
    <location>
        <begin position="1"/>
        <end position="28"/>
    </location>
</feature>
<evidence type="ECO:0000313" key="4">
    <source>
        <dbReference type="Proteomes" id="UP000076563"/>
    </source>
</evidence>
<keyword evidence="4" id="KW-1185">Reference proteome</keyword>
<dbReference type="NCBIfam" id="TIGR01555">
    <property type="entry name" value="phge_rel_HI1409"/>
    <property type="match status" value="1"/>
</dbReference>
<name>A0A163YEK4_9BACL</name>
<proteinExistence type="predicted"/>
<evidence type="ECO:0000259" key="2">
    <source>
        <dbReference type="Pfam" id="PF06381"/>
    </source>
</evidence>
<dbReference type="AlphaFoldDB" id="A0A163YEK4"/>
<dbReference type="InterPro" id="IPR024459">
    <property type="entry name" value="Acb1-like_N"/>
</dbReference>
<dbReference type="InterPro" id="IPR006445">
    <property type="entry name" value="Phage-assoc_HI1409"/>
</dbReference>
<feature type="domain" description="Anti-CBASS protein Acb1-like N-terminal" evidence="2">
    <location>
        <begin position="68"/>
        <end position="421"/>
    </location>
</feature>
<organism evidence="3 4">
    <name type="scientific">Paenibacillus elgii</name>
    <dbReference type="NCBI Taxonomy" id="189691"/>
    <lineage>
        <taxon>Bacteria</taxon>
        <taxon>Bacillati</taxon>
        <taxon>Bacillota</taxon>
        <taxon>Bacilli</taxon>
        <taxon>Bacillales</taxon>
        <taxon>Paenibacillaceae</taxon>
        <taxon>Paenibacillus</taxon>
    </lineage>
</organism>
<gene>
    <name evidence="3" type="ORF">AV654_17700</name>
</gene>
<accession>A0A163YEK4</accession>
<sequence>MSRRSRAKRKLVQDGKNAGTKMPGTKLPPGLTMDAFSNVLARLGSGTPNLMEGTEYLLKRLSQNSQLLNTLYREHWIIGKIIDTIPEDMTRNWVTITTQLPPDEIRRLNKLWRVRKVKSKILEGLKWGRLYGGAVGLIMIEGHDDILDQPLDFDFVMPGSFKGLMILDRWSGVYPSSNLVSNIDDVEFGLPASYQVTIDGGQTTQVHHSRIVRFTGRQLPYWERLAETYWGASEVERVFDELKKRDNTSWNIAQLIFLANLRVMKSEDLGEMLAIGDQRIQSDIYNTLQAQNWLMSNMGLHLIGKNDEFQTHQYTFSGLNDIYESFMLDIAGASEIPVTRLFGRSPAGMNATGESDMQNYYEVVQQQQESVLGPILDKLLPVMCMSEFGAVPDDIDYMFNPIRTPNDKDVAELVDKKTTSVINVFSAGIIGQKTALKELKQMSDSTGMFTNITDEDIENADNSTHQGELLPEGELGYGGYLGAEKTDRAGLQTINRDSNGKFRGFINWLRRSSRNP</sequence>
<feature type="compositionally biased region" description="Basic residues" evidence="1">
    <location>
        <begin position="1"/>
        <end position="10"/>
    </location>
</feature>
<dbReference type="RefSeq" id="WP_063181968.1">
    <property type="nucleotide sequence ID" value="NZ_LQRA01000052.1"/>
</dbReference>
<dbReference type="Proteomes" id="UP000076563">
    <property type="component" value="Unassembled WGS sequence"/>
</dbReference>
<evidence type="ECO:0000256" key="1">
    <source>
        <dbReference type="SAM" id="MobiDB-lite"/>
    </source>
</evidence>
<evidence type="ECO:0000313" key="3">
    <source>
        <dbReference type="EMBL" id="KZE79303.1"/>
    </source>
</evidence>
<reference evidence="4" key="1">
    <citation type="submission" date="2016-01" db="EMBL/GenBank/DDBJ databases">
        <title>Draft genome of Chromobacterium sp. F49.</title>
        <authorList>
            <person name="Hong K.W."/>
        </authorList>
    </citation>
    <scope>NUCLEOTIDE SEQUENCE [LARGE SCALE GENOMIC DNA]</scope>
    <source>
        <strain evidence="4">M63</strain>
    </source>
</reference>